<name>A0ABP8N9S9_9BACT</name>
<dbReference type="Gene3D" id="2.20.25.10">
    <property type="match status" value="1"/>
</dbReference>
<reference evidence="2" key="1">
    <citation type="journal article" date="2019" name="Int. J. Syst. Evol. Microbiol.">
        <title>The Global Catalogue of Microorganisms (GCM) 10K type strain sequencing project: providing services to taxonomists for standard genome sequencing and annotation.</title>
        <authorList>
            <consortium name="The Broad Institute Genomics Platform"/>
            <consortium name="The Broad Institute Genome Sequencing Center for Infectious Disease"/>
            <person name="Wu L."/>
            <person name="Ma J."/>
        </authorList>
    </citation>
    <scope>NUCLEOTIDE SEQUENCE [LARGE SCALE GENOMIC DNA]</scope>
    <source>
        <strain evidence="2">JCM 17759</strain>
    </source>
</reference>
<dbReference type="RefSeq" id="WP_339943940.1">
    <property type="nucleotide sequence ID" value="NZ_BAABGA010000064.1"/>
</dbReference>
<dbReference type="EMBL" id="BAABGA010000064">
    <property type="protein sequence ID" value="GAA4462879.1"/>
    <property type="molecule type" value="Genomic_DNA"/>
</dbReference>
<proteinExistence type="predicted"/>
<accession>A0ABP8N9S9</accession>
<evidence type="ECO:0008006" key="3">
    <source>
        <dbReference type="Google" id="ProtNLM"/>
    </source>
</evidence>
<evidence type="ECO:0000313" key="2">
    <source>
        <dbReference type="Proteomes" id="UP001500840"/>
    </source>
</evidence>
<evidence type="ECO:0000313" key="1">
    <source>
        <dbReference type="EMBL" id="GAA4462879.1"/>
    </source>
</evidence>
<dbReference type="SUPFAM" id="SSF158997">
    <property type="entry name" value="Trm112p-like"/>
    <property type="match status" value="1"/>
</dbReference>
<organism evidence="1 2">
    <name type="scientific">Novipirellula rosea</name>
    <dbReference type="NCBI Taxonomy" id="1031540"/>
    <lineage>
        <taxon>Bacteria</taxon>
        <taxon>Pseudomonadati</taxon>
        <taxon>Planctomycetota</taxon>
        <taxon>Planctomycetia</taxon>
        <taxon>Pirellulales</taxon>
        <taxon>Pirellulaceae</taxon>
        <taxon>Novipirellula</taxon>
    </lineage>
</organism>
<keyword evidence="2" id="KW-1185">Reference proteome</keyword>
<dbReference type="Proteomes" id="UP001500840">
    <property type="component" value="Unassembled WGS sequence"/>
</dbReference>
<gene>
    <name evidence="1" type="ORF">GCM10023156_47310</name>
</gene>
<sequence length="87" mass="9724">MIDQNLLSMLRCVLSGEPLRPAEPSFVEKINELIKNGELRDRQDQRIREGIDTGLIRESGGLMYPVRDGIVCMVADEAIVLPANKES</sequence>
<comment type="caution">
    <text evidence="1">The sequence shown here is derived from an EMBL/GenBank/DDBJ whole genome shotgun (WGS) entry which is preliminary data.</text>
</comment>
<protein>
    <recommendedName>
        <fullName evidence="3">Trm112p-like protein</fullName>
    </recommendedName>
</protein>